<feature type="transmembrane region" description="Helical" evidence="8">
    <location>
        <begin position="77"/>
        <end position="100"/>
    </location>
</feature>
<keyword evidence="4 10" id="KW-0762">Sugar transport</keyword>
<dbReference type="KEGG" id="cpor:BED41_11950"/>
<dbReference type="Proteomes" id="UP000093044">
    <property type="component" value="Chromosome"/>
</dbReference>
<keyword evidence="3" id="KW-1003">Cell membrane</keyword>
<dbReference type="GO" id="GO:0008982">
    <property type="term" value="F:protein-N(PI)-phosphohistidine-sugar phosphotransferase activity"/>
    <property type="evidence" value="ECO:0007669"/>
    <property type="project" value="InterPro"/>
</dbReference>
<organism evidence="10 11">
    <name type="scientific">Cloacibacillus porcorum</name>
    <dbReference type="NCBI Taxonomy" id="1197717"/>
    <lineage>
        <taxon>Bacteria</taxon>
        <taxon>Thermotogati</taxon>
        <taxon>Synergistota</taxon>
        <taxon>Synergistia</taxon>
        <taxon>Synergistales</taxon>
        <taxon>Synergistaceae</taxon>
        <taxon>Cloacibacillus</taxon>
    </lineage>
</organism>
<dbReference type="STRING" id="1197717.BED41_11950"/>
<comment type="subcellular location">
    <subcellularLocation>
        <location evidence="1">Cell membrane</location>
        <topology evidence="1">Multi-pass membrane protein</topology>
    </subcellularLocation>
</comment>
<evidence type="ECO:0000313" key="10">
    <source>
        <dbReference type="EMBL" id="ANZ46682.1"/>
    </source>
</evidence>
<dbReference type="GO" id="GO:0009401">
    <property type="term" value="P:phosphoenolpyruvate-dependent sugar phosphotransferase system"/>
    <property type="evidence" value="ECO:0007669"/>
    <property type="project" value="InterPro"/>
</dbReference>
<dbReference type="GO" id="GO:0005886">
    <property type="term" value="C:plasma membrane"/>
    <property type="evidence" value="ECO:0007669"/>
    <property type="project" value="UniProtKB-SubCell"/>
</dbReference>
<keyword evidence="6 8" id="KW-1133">Transmembrane helix</keyword>
<evidence type="ECO:0000259" key="9">
    <source>
        <dbReference type="Pfam" id="PF13303"/>
    </source>
</evidence>
<keyword evidence="5 8" id="KW-0812">Transmembrane</keyword>
<feature type="domain" description="Phosphotransferase system EIIC" evidence="9">
    <location>
        <begin position="46"/>
        <end position="358"/>
    </location>
</feature>
<feature type="transmembrane region" description="Helical" evidence="8">
    <location>
        <begin position="43"/>
        <end position="65"/>
    </location>
</feature>
<reference evidence="10" key="1">
    <citation type="submission" date="2016-08" db="EMBL/GenBank/DDBJ databases">
        <title>Complete genome of Cloacibacillus porcorum.</title>
        <authorList>
            <person name="Looft T."/>
            <person name="Bayles D.O."/>
            <person name="Alt D.P."/>
        </authorList>
    </citation>
    <scope>NUCLEOTIDE SEQUENCE [LARGE SCALE GENOMIC DNA]</scope>
    <source>
        <strain evidence="10">CL-84</strain>
    </source>
</reference>
<keyword evidence="7 8" id="KW-0472">Membrane</keyword>
<keyword evidence="2" id="KW-0813">Transport</keyword>
<feature type="transmembrane region" description="Helical" evidence="8">
    <location>
        <begin position="323"/>
        <end position="343"/>
    </location>
</feature>
<feature type="transmembrane region" description="Helical" evidence="8">
    <location>
        <begin position="169"/>
        <end position="185"/>
    </location>
</feature>
<evidence type="ECO:0000313" key="11">
    <source>
        <dbReference type="Proteomes" id="UP000093044"/>
    </source>
</evidence>
<feature type="transmembrane region" description="Helical" evidence="8">
    <location>
        <begin position="192"/>
        <end position="216"/>
    </location>
</feature>
<dbReference type="EMBL" id="CP016757">
    <property type="protein sequence ID" value="ANZ46682.1"/>
    <property type="molecule type" value="Genomic_DNA"/>
</dbReference>
<feature type="transmembrane region" description="Helical" evidence="8">
    <location>
        <begin position="222"/>
        <end position="243"/>
    </location>
</feature>
<dbReference type="Pfam" id="PF13303">
    <property type="entry name" value="PTS_EIIC_2"/>
    <property type="match status" value="1"/>
</dbReference>
<evidence type="ECO:0000256" key="2">
    <source>
        <dbReference type="ARBA" id="ARBA00022448"/>
    </source>
</evidence>
<accession>A0A1B2I9P7</accession>
<evidence type="ECO:0000256" key="4">
    <source>
        <dbReference type="ARBA" id="ARBA00022597"/>
    </source>
</evidence>
<evidence type="ECO:0000256" key="3">
    <source>
        <dbReference type="ARBA" id="ARBA00022475"/>
    </source>
</evidence>
<dbReference type="AlphaFoldDB" id="A0A1B2I9P7"/>
<evidence type="ECO:0000256" key="1">
    <source>
        <dbReference type="ARBA" id="ARBA00004651"/>
    </source>
</evidence>
<evidence type="ECO:0000256" key="6">
    <source>
        <dbReference type="ARBA" id="ARBA00022989"/>
    </source>
</evidence>
<sequence length="361" mass="37176">MLTIYNITQNIFHINEAFTLSSEKGSFAAFLERKDVKFSFSRYFVEALGAMGIGLFASLITGLILKTVGSKCGIPILVEFGTLAGQMVGPAIAVAIAQALKAPQMVVFSCAAVGFAGNTWGGPVGAFVAAIIGTECGKMVSKETVIDIIATPAVTIITGMAAAKLIGPPVSAMMTALGLLIMRATELQPGPMGAVVSTIMGMILTLPISSAAIAVALNLSGLAAGAAAVGCSTQMIGFAVMSFRENGVSGLLSQGLGTSMLQMPNIVRHPMIWVPPTLASFILGPLSTLLFKMTNVPSGAGMGTSGLVGQFGAIDAMGSSSAVLMQIALMHFILPAVTTLIIAEVMRRTGLIKEGDMRLEL</sequence>
<evidence type="ECO:0000256" key="7">
    <source>
        <dbReference type="ARBA" id="ARBA00023136"/>
    </source>
</evidence>
<gene>
    <name evidence="10" type="ORF">BED41_11950</name>
</gene>
<keyword evidence="11" id="KW-1185">Reference proteome</keyword>
<evidence type="ECO:0000256" key="5">
    <source>
        <dbReference type="ARBA" id="ARBA00022692"/>
    </source>
</evidence>
<dbReference type="InterPro" id="IPR003352">
    <property type="entry name" value="PTS_EIIC"/>
</dbReference>
<feature type="transmembrane region" description="Helical" evidence="8">
    <location>
        <begin position="272"/>
        <end position="291"/>
    </location>
</feature>
<evidence type="ECO:0000256" key="8">
    <source>
        <dbReference type="SAM" id="Phobius"/>
    </source>
</evidence>
<protein>
    <submittedName>
        <fullName evidence="10">PTS sugar transporter subunit IID</fullName>
    </submittedName>
</protein>
<feature type="transmembrane region" description="Helical" evidence="8">
    <location>
        <begin position="106"/>
        <end position="132"/>
    </location>
</feature>
<proteinExistence type="predicted"/>
<name>A0A1B2I9P7_9BACT</name>